<keyword evidence="2" id="KW-0812">Transmembrane</keyword>
<accession>A0A2S4W190</accession>
<dbReference type="InterPro" id="IPR045119">
    <property type="entry name" value="SUN1-5"/>
</dbReference>
<dbReference type="Proteomes" id="UP000239156">
    <property type="component" value="Unassembled WGS sequence"/>
</dbReference>
<dbReference type="OrthoDB" id="2504740at2759"/>
<dbReference type="VEuPathDB" id="FungiDB:PSHT_04901"/>
<evidence type="ECO:0000256" key="2">
    <source>
        <dbReference type="ARBA" id="ARBA00022692"/>
    </source>
</evidence>
<reference evidence="5" key="1">
    <citation type="submission" date="2017-12" db="EMBL/GenBank/DDBJ databases">
        <title>Gene loss provides genomic basis for host adaptation in cereal stripe rust fungi.</title>
        <authorList>
            <person name="Xia C."/>
        </authorList>
    </citation>
    <scope>NUCLEOTIDE SEQUENCE [LARGE SCALE GENOMIC DNA]</scope>
    <source>
        <strain evidence="5">93-210</strain>
    </source>
</reference>
<keyword evidence="6" id="KW-1185">Reference proteome</keyword>
<organism evidence="5 6">
    <name type="scientific">Puccinia striiformis</name>
    <dbReference type="NCBI Taxonomy" id="27350"/>
    <lineage>
        <taxon>Eukaryota</taxon>
        <taxon>Fungi</taxon>
        <taxon>Dikarya</taxon>
        <taxon>Basidiomycota</taxon>
        <taxon>Pucciniomycotina</taxon>
        <taxon>Pucciniomycetes</taxon>
        <taxon>Pucciniales</taxon>
        <taxon>Pucciniaceae</taxon>
        <taxon>Puccinia</taxon>
    </lineage>
</organism>
<gene>
    <name evidence="5" type="ORF">PSTT_02133</name>
</gene>
<name>A0A2S4W190_9BASI</name>
<protein>
    <submittedName>
        <fullName evidence="5">Uncharacterized protein</fullName>
    </submittedName>
</protein>
<dbReference type="EMBL" id="PKSL01000012">
    <property type="protein sequence ID" value="POW15499.1"/>
    <property type="molecule type" value="Genomic_DNA"/>
</dbReference>
<dbReference type="PANTHER" id="PTHR12911">
    <property type="entry name" value="SAD1/UNC-84-LIKE PROTEIN-RELATED"/>
    <property type="match status" value="1"/>
</dbReference>
<dbReference type="PANTHER" id="PTHR12911:SF8">
    <property type="entry name" value="KLAROID PROTEIN-RELATED"/>
    <property type="match status" value="1"/>
</dbReference>
<dbReference type="GO" id="GO:0034993">
    <property type="term" value="C:meiotic nuclear membrane microtubule tethering complex"/>
    <property type="evidence" value="ECO:0007669"/>
    <property type="project" value="TreeGrafter"/>
</dbReference>
<dbReference type="InterPro" id="IPR012919">
    <property type="entry name" value="SUN_dom"/>
</dbReference>
<dbReference type="AlphaFoldDB" id="A0A2S4W190"/>
<comment type="subcellular location">
    <subcellularLocation>
        <location evidence="1">Membrane</location>
    </subcellularLocation>
</comment>
<keyword evidence="4" id="KW-0472">Membrane</keyword>
<proteinExistence type="predicted"/>
<evidence type="ECO:0000256" key="4">
    <source>
        <dbReference type="ARBA" id="ARBA00023136"/>
    </source>
</evidence>
<evidence type="ECO:0000313" key="6">
    <source>
        <dbReference type="Proteomes" id="UP000239156"/>
    </source>
</evidence>
<dbReference type="VEuPathDB" id="FungiDB:PSTT_02133"/>
<dbReference type="Pfam" id="PF07738">
    <property type="entry name" value="Sad1_UNC"/>
    <property type="match status" value="1"/>
</dbReference>
<evidence type="ECO:0000256" key="3">
    <source>
        <dbReference type="ARBA" id="ARBA00022989"/>
    </source>
</evidence>
<feature type="non-terminal residue" evidence="5">
    <location>
        <position position="1"/>
    </location>
</feature>
<keyword evidence="3" id="KW-1133">Transmembrane helix</keyword>
<dbReference type="Gene3D" id="2.60.120.260">
    <property type="entry name" value="Galactose-binding domain-like"/>
    <property type="match status" value="1"/>
</dbReference>
<evidence type="ECO:0000256" key="1">
    <source>
        <dbReference type="ARBA" id="ARBA00004370"/>
    </source>
</evidence>
<dbReference type="GO" id="GO:0043495">
    <property type="term" value="F:protein-membrane adaptor activity"/>
    <property type="evidence" value="ECO:0007669"/>
    <property type="project" value="TreeGrafter"/>
</dbReference>
<comment type="caution">
    <text evidence="5">The sequence shown here is derived from an EMBL/GenBank/DDBJ whole genome shotgun (WGS) entry which is preliminary data.</text>
</comment>
<evidence type="ECO:0000313" key="5">
    <source>
        <dbReference type="EMBL" id="POW15499.1"/>
    </source>
</evidence>
<sequence>INRSKHIQYFPVEQAGSGCYPVVILKVKSNHGNSDLTCIYRVQVHGKENEVEGYDLNNIIPT</sequence>